<dbReference type="GeneID" id="19333458"/>
<proteinExistence type="predicted"/>
<dbReference type="RefSeq" id="XP_007927725.1">
    <property type="nucleotide sequence ID" value="XM_007929534.1"/>
</dbReference>
<evidence type="ECO:0000313" key="1">
    <source>
        <dbReference type="EMBL" id="EME82335.1"/>
    </source>
</evidence>
<accession>M2YXA4</accession>
<sequence length="199" mass="23179">MFLCIERVHYCLAVPQLCILSARHDLQEHGARHYSTKYSQTASMTAAVPRNHIGHTHTHPRMNHLRRRTGLLFDIRTKPWHWTVSRRWSSTQTAKAYKAISTAVIAPHFADRLPSKSRRTFGRSQIAHRARLHSALAHRTWMFQRKFATNQKFHQLFGPLPSVFHSDASRARWHIGVEALKFSNPGFLWFAANQKFHLN</sequence>
<dbReference type="HOGENOM" id="CLU_1372733_0_0_1"/>
<protein>
    <submittedName>
        <fullName evidence="1">Uncharacterized protein</fullName>
    </submittedName>
</protein>
<dbReference type="Proteomes" id="UP000016932">
    <property type="component" value="Unassembled WGS sequence"/>
</dbReference>
<dbReference type="EMBL" id="KB446559">
    <property type="protein sequence ID" value="EME82335.1"/>
    <property type="molecule type" value="Genomic_DNA"/>
</dbReference>
<gene>
    <name evidence="1" type="ORF">MYCFIDRAFT_175874</name>
</gene>
<organism evidence="1 2">
    <name type="scientific">Pseudocercospora fijiensis (strain CIRAD86)</name>
    <name type="common">Black leaf streak disease fungus</name>
    <name type="synonym">Mycosphaerella fijiensis</name>
    <dbReference type="NCBI Taxonomy" id="383855"/>
    <lineage>
        <taxon>Eukaryota</taxon>
        <taxon>Fungi</taxon>
        <taxon>Dikarya</taxon>
        <taxon>Ascomycota</taxon>
        <taxon>Pezizomycotina</taxon>
        <taxon>Dothideomycetes</taxon>
        <taxon>Dothideomycetidae</taxon>
        <taxon>Mycosphaerellales</taxon>
        <taxon>Mycosphaerellaceae</taxon>
        <taxon>Pseudocercospora</taxon>
    </lineage>
</organism>
<reference evidence="1 2" key="1">
    <citation type="journal article" date="2012" name="PLoS Pathog.">
        <title>Diverse lifestyles and strategies of plant pathogenesis encoded in the genomes of eighteen Dothideomycetes fungi.</title>
        <authorList>
            <person name="Ohm R.A."/>
            <person name="Feau N."/>
            <person name="Henrissat B."/>
            <person name="Schoch C.L."/>
            <person name="Horwitz B.A."/>
            <person name="Barry K.W."/>
            <person name="Condon B.J."/>
            <person name="Copeland A.C."/>
            <person name="Dhillon B."/>
            <person name="Glaser F."/>
            <person name="Hesse C.N."/>
            <person name="Kosti I."/>
            <person name="LaButti K."/>
            <person name="Lindquist E.A."/>
            <person name="Lucas S."/>
            <person name="Salamov A.A."/>
            <person name="Bradshaw R.E."/>
            <person name="Ciuffetti L."/>
            <person name="Hamelin R.C."/>
            <person name="Kema G.H.J."/>
            <person name="Lawrence C."/>
            <person name="Scott J.A."/>
            <person name="Spatafora J.W."/>
            <person name="Turgeon B.G."/>
            <person name="de Wit P.J.G.M."/>
            <person name="Zhong S."/>
            <person name="Goodwin S.B."/>
            <person name="Grigoriev I.V."/>
        </authorList>
    </citation>
    <scope>NUCLEOTIDE SEQUENCE [LARGE SCALE GENOMIC DNA]</scope>
    <source>
        <strain evidence="1 2">CIRAD86</strain>
    </source>
</reference>
<evidence type="ECO:0000313" key="2">
    <source>
        <dbReference type="Proteomes" id="UP000016932"/>
    </source>
</evidence>
<dbReference type="VEuPathDB" id="FungiDB:MYCFIDRAFT_175874"/>
<dbReference type="AlphaFoldDB" id="M2YXA4"/>
<keyword evidence="2" id="KW-1185">Reference proteome</keyword>
<dbReference type="KEGG" id="pfj:MYCFIDRAFT_175874"/>
<name>M2YXA4_PSEFD</name>